<reference evidence="7 8" key="1">
    <citation type="journal article" date="2008" name="J. Bacteriol.">
        <title>Complete genome sequence of the soil actinomycete Kocuria rhizophila.</title>
        <authorList>
            <person name="Takarada H."/>
            <person name="Sekine M."/>
            <person name="Kosugi H."/>
            <person name="Matsuo Y."/>
            <person name="Fujisawa T."/>
            <person name="Omata S."/>
            <person name="Kishi E."/>
            <person name="Shimizu A."/>
            <person name="Tsukatani N."/>
            <person name="Tanikawa S."/>
            <person name="Fujita N."/>
            <person name="Harayama S."/>
        </authorList>
    </citation>
    <scope>NUCLEOTIDE SEQUENCE [LARGE SCALE GENOMIC DNA]</scope>
    <source>
        <strain evidence="8">ATCC 9341 / DSM 348 / NBRC 103217 / DC2201</strain>
    </source>
</reference>
<dbReference type="Proteomes" id="UP000008838">
    <property type="component" value="Chromosome"/>
</dbReference>
<feature type="compositionally biased region" description="Low complexity" evidence="5">
    <location>
        <begin position="381"/>
        <end position="391"/>
    </location>
</feature>
<dbReference type="PANTHER" id="PTHR43289:SF33">
    <property type="entry name" value="SERINE_THREONINE KINASE 31"/>
    <property type="match status" value="1"/>
</dbReference>
<feature type="region of interest" description="Disordered" evidence="5">
    <location>
        <begin position="194"/>
        <end position="247"/>
    </location>
</feature>
<evidence type="ECO:0000256" key="3">
    <source>
        <dbReference type="ARBA" id="ARBA00022777"/>
    </source>
</evidence>
<keyword evidence="8" id="KW-1185">Reference proteome</keyword>
<feature type="region of interest" description="Disordered" evidence="5">
    <location>
        <begin position="435"/>
        <end position="504"/>
    </location>
</feature>
<dbReference type="eggNOG" id="COG0515">
    <property type="taxonomic scope" value="Bacteria"/>
</dbReference>
<evidence type="ECO:0000313" key="7">
    <source>
        <dbReference type="EMBL" id="BAG29791.1"/>
    </source>
</evidence>
<organism evidence="7 8">
    <name type="scientific">Kocuria rhizophila (strain ATCC 9341 / DSM 348 / NBRC 103217 / DC2201)</name>
    <dbReference type="NCBI Taxonomy" id="378753"/>
    <lineage>
        <taxon>Bacteria</taxon>
        <taxon>Bacillati</taxon>
        <taxon>Actinomycetota</taxon>
        <taxon>Actinomycetes</taxon>
        <taxon>Micrococcales</taxon>
        <taxon>Micrococcaceae</taxon>
        <taxon>Kocuria</taxon>
    </lineage>
</organism>
<proteinExistence type="predicted"/>
<feature type="region of interest" description="Disordered" evidence="5">
    <location>
        <begin position="361"/>
        <end position="392"/>
    </location>
</feature>
<evidence type="ECO:0000259" key="6">
    <source>
        <dbReference type="PROSITE" id="PS50011"/>
    </source>
</evidence>
<dbReference type="PANTHER" id="PTHR43289">
    <property type="entry name" value="MITOGEN-ACTIVATED PROTEIN KINASE KINASE KINASE 20-RELATED"/>
    <property type="match status" value="1"/>
</dbReference>
<dbReference type="KEGG" id="krh:KRH_14440"/>
<feature type="domain" description="Protein kinase" evidence="6">
    <location>
        <begin position="22"/>
        <end position="323"/>
    </location>
</feature>
<name>B2GJ86_KOCRD</name>
<evidence type="ECO:0000256" key="4">
    <source>
        <dbReference type="ARBA" id="ARBA00022840"/>
    </source>
</evidence>
<keyword evidence="2" id="KW-0547">Nucleotide-binding</keyword>
<evidence type="ECO:0000256" key="2">
    <source>
        <dbReference type="ARBA" id="ARBA00022741"/>
    </source>
</evidence>
<evidence type="ECO:0000313" key="8">
    <source>
        <dbReference type="Proteomes" id="UP000008838"/>
    </source>
</evidence>
<feature type="compositionally biased region" description="Low complexity" evidence="5">
    <location>
        <begin position="435"/>
        <end position="459"/>
    </location>
</feature>
<dbReference type="GO" id="GO:0005524">
    <property type="term" value="F:ATP binding"/>
    <property type="evidence" value="ECO:0007669"/>
    <property type="project" value="UniProtKB-KW"/>
</dbReference>
<dbReference type="OrthoDB" id="3778994at2"/>
<sequence>MASRIGEESTHGEAAASASGGLELVAVQAEGGGTRTWRARERSTREPFTVTFATGPDPALRQRHEQRFAALVAAFAEAPHPHLVPVLGTLGEGAQVRALVSACVTAETLHERARGAERISPEEMSSVLGDVARALGHLHDRGWAHGRLGAEHVLLTGDGAVVDGYGVPFGSSLRVPWGHGRQTPDTAGLVEEERAPGVGGHHGPRDEWAVPDAGVPPWTEDHPGQEPASAAGAAAGTEQWDDDAAHEGASAAQDVYDLGVLGWLALTGRLPGTDSHRVPLTLMCPTAPRHLVLMLEAALADDPAARPSAHELATGFSAPAPRTRPARRPPERMTPEVIRADGTVVKLRARALPRAVARLRPDSGRGEAATAPVGGRGRTVGSAGAAAPPGGRETVLGAVGAAVRRPGVRGPALLLAVLLAVALAWALVQHDGSTGTGADAGAAASPPAPAAPSTDPSRAAADRQTPATGSTSPGAGHGASPSPGTPTHSSASAPGASMQDKDREAADAVRALVAERAAALAAGDEAAAAAVYVPDSGLAARDREVIRRAAAQDSTGSGFTALSGLSMEVVSLEEQPPAPGAHLSPAEAARSRTYRAEVLTRGWHGELPAGSAVTREGGDARQSVRITVVQTSQGWRLTDVTPLPRK</sequence>
<dbReference type="InterPro" id="IPR000719">
    <property type="entry name" value="Prot_kinase_dom"/>
</dbReference>
<dbReference type="STRING" id="378753.KRH_14440"/>
<dbReference type="EMBL" id="AP009152">
    <property type="protein sequence ID" value="BAG29791.1"/>
    <property type="molecule type" value="Genomic_DNA"/>
</dbReference>
<dbReference type="GO" id="GO:0004674">
    <property type="term" value="F:protein serine/threonine kinase activity"/>
    <property type="evidence" value="ECO:0007669"/>
    <property type="project" value="TreeGrafter"/>
</dbReference>
<protein>
    <recommendedName>
        <fullName evidence="6">Protein kinase domain-containing protein</fullName>
    </recommendedName>
</protein>
<dbReference type="RefSeq" id="WP_012398512.1">
    <property type="nucleotide sequence ID" value="NC_010617.1"/>
</dbReference>
<dbReference type="Gene3D" id="1.10.510.10">
    <property type="entry name" value="Transferase(Phosphotransferase) domain 1"/>
    <property type="match status" value="2"/>
</dbReference>
<keyword evidence="4" id="KW-0067">ATP-binding</keyword>
<keyword evidence="3" id="KW-0418">Kinase</keyword>
<dbReference type="SMART" id="SM00220">
    <property type="entry name" value="S_TKc"/>
    <property type="match status" value="1"/>
</dbReference>
<evidence type="ECO:0000256" key="1">
    <source>
        <dbReference type="ARBA" id="ARBA00022679"/>
    </source>
</evidence>
<dbReference type="AlphaFoldDB" id="B2GJ86"/>
<dbReference type="PROSITE" id="PS50011">
    <property type="entry name" value="PROTEIN_KINASE_DOM"/>
    <property type="match status" value="1"/>
</dbReference>
<keyword evidence="1" id="KW-0808">Transferase</keyword>
<evidence type="ECO:0000256" key="5">
    <source>
        <dbReference type="SAM" id="MobiDB-lite"/>
    </source>
</evidence>
<dbReference type="SUPFAM" id="SSF56112">
    <property type="entry name" value="Protein kinase-like (PK-like)"/>
    <property type="match status" value="1"/>
</dbReference>
<accession>B2GJ86</accession>
<dbReference type="HOGENOM" id="CLU_035480_0_0_11"/>
<feature type="compositionally biased region" description="Low complexity" evidence="5">
    <location>
        <begin position="467"/>
        <end position="487"/>
    </location>
</feature>
<gene>
    <name evidence="7" type="ordered locus">KRH_14440</name>
</gene>
<dbReference type="InterPro" id="IPR011009">
    <property type="entry name" value="Kinase-like_dom_sf"/>
</dbReference>